<name>A0AAV4HU26_9GAST</name>
<feature type="region of interest" description="Disordered" evidence="1">
    <location>
        <begin position="70"/>
        <end position="93"/>
    </location>
</feature>
<evidence type="ECO:0000313" key="2">
    <source>
        <dbReference type="EMBL" id="GFS01743.1"/>
    </source>
</evidence>
<evidence type="ECO:0000256" key="1">
    <source>
        <dbReference type="SAM" id="MobiDB-lite"/>
    </source>
</evidence>
<dbReference type="Proteomes" id="UP000762676">
    <property type="component" value="Unassembled WGS sequence"/>
</dbReference>
<proteinExistence type="predicted"/>
<sequence>MYHLHSFTARVFTRKRNRATYALFSKAVQPQLRPSFDLTQHLTLKPAWIINDGLARVKVPPCAPVMHPPISTIAPNLDSRRRREGGASRRGKSRPEIALTRFIVGVSLLFCDL</sequence>
<gene>
    <name evidence="2" type="ORF">ElyMa_004589300</name>
</gene>
<dbReference type="EMBL" id="BMAT01009214">
    <property type="protein sequence ID" value="GFS01743.1"/>
    <property type="molecule type" value="Genomic_DNA"/>
</dbReference>
<accession>A0AAV4HU26</accession>
<organism evidence="2 3">
    <name type="scientific">Elysia marginata</name>
    <dbReference type="NCBI Taxonomy" id="1093978"/>
    <lineage>
        <taxon>Eukaryota</taxon>
        <taxon>Metazoa</taxon>
        <taxon>Spiralia</taxon>
        <taxon>Lophotrochozoa</taxon>
        <taxon>Mollusca</taxon>
        <taxon>Gastropoda</taxon>
        <taxon>Heterobranchia</taxon>
        <taxon>Euthyneura</taxon>
        <taxon>Panpulmonata</taxon>
        <taxon>Sacoglossa</taxon>
        <taxon>Placobranchoidea</taxon>
        <taxon>Plakobranchidae</taxon>
        <taxon>Elysia</taxon>
    </lineage>
</organism>
<protein>
    <submittedName>
        <fullName evidence="2">Uncharacterized protein</fullName>
    </submittedName>
</protein>
<evidence type="ECO:0000313" key="3">
    <source>
        <dbReference type="Proteomes" id="UP000762676"/>
    </source>
</evidence>
<dbReference type="AlphaFoldDB" id="A0AAV4HU26"/>
<reference evidence="2 3" key="1">
    <citation type="journal article" date="2021" name="Elife">
        <title>Chloroplast acquisition without the gene transfer in kleptoplastic sea slugs, Plakobranchus ocellatus.</title>
        <authorList>
            <person name="Maeda T."/>
            <person name="Takahashi S."/>
            <person name="Yoshida T."/>
            <person name="Shimamura S."/>
            <person name="Takaki Y."/>
            <person name="Nagai Y."/>
            <person name="Toyoda A."/>
            <person name="Suzuki Y."/>
            <person name="Arimoto A."/>
            <person name="Ishii H."/>
            <person name="Satoh N."/>
            <person name="Nishiyama T."/>
            <person name="Hasebe M."/>
            <person name="Maruyama T."/>
            <person name="Minagawa J."/>
            <person name="Obokata J."/>
            <person name="Shigenobu S."/>
        </authorList>
    </citation>
    <scope>NUCLEOTIDE SEQUENCE [LARGE SCALE GENOMIC DNA]</scope>
</reference>
<feature type="compositionally biased region" description="Basic and acidic residues" evidence="1">
    <location>
        <begin position="78"/>
        <end position="87"/>
    </location>
</feature>
<keyword evidence="3" id="KW-1185">Reference proteome</keyword>
<comment type="caution">
    <text evidence="2">The sequence shown here is derived from an EMBL/GenBank/DDBJ whole genome shotgun (WGS) entry which is preliminary data.</text>
</comment>